<name>V9I7F9_APICE</name>
<proteinExistence type="evidence at transcript level"/>
<sequence length="33" mass="4034">MTTSSRYSSYNCLTSWDSYDRIPRYFSSKIRDF</sequence>
<reference evidence="1" key="1">
    <citation type="submission" date="2011-11" db="EMBL/GenBank/DDBJ databases">
        <title>Decoding the brain transcriptome of the Eastern honeybee (Apis cerana) based on pyrosequencing.</title>
        <authorList>
            <person name="Sun L."/>
            <person name="Zheng H."/>
            <person name="Wang Y."/>
            <person name="Xie X."/>
            <person name="Zhu Y."/>
            <person name="Gu W."/>
            <person name="Wang S."/>
        </authorList>
    </citation>
    <scope>NUCLEOTIDE SEQUENCE</scope>
    <source>
        <tissue evidence="1">Brain</tissue>
    </source>
</reference>
<accession>V9I7F9</accession>
<organism evidence="1">
    <name type="scientific">Apis cerana</name>
    <name type="common">Indian honeybee</name>
    <dbReference type="NCBI Taxonomy" id="7461"/>
    <lineage>
        <taxon>Eukaryota</taxon>
        <taxon>Metazoa</taxon>
        <taxon>Ecdysozoa</taxon>
        <taxon>Arthropoda</taxon>
        <taxon>Hexapoda</taxon>
        <taxon>Insecta</taxon>
        <taxon>Pterygota</taxon>
        <taxon>Neoptera</taxon>
        <taxon>Endopterygota</taxon>
        <taxon>Hymenoptera</taxon>
        <taxon>Apocrita</taxon>
        <taxon>Aculeata</taxon>
        <taxon>Apoidea</taxon>
        <taxon>Anthophila</taxon>
        <taxon>Apidae</taxon>
        <taxon>Apis</taxon>
    </lineage>
</organism>
<protein>
    <submittedName>
        <fullName evidence="1">Uncharacterized protein</fullName>
    </submittedName>
</protein>
<dbReference type="AlphaFoldDB" id="V9I7F9"/>
<evidence type="ECO:0000313" key="1">
    <source>
        <dbReference type="EMBL" id="AEY56421.1"/>
    </source>
</evidence>
<gene>
    <name evidence="1" type="ORF">ACCB00025.15</name>
</gene>
<dbReference type="EMBL" id="JR035455">
    <property type="protein sequence ID" value="AEY56421.1"/>
    <property type="molecule type" value="mRNA"/>
</dbReference>